<evidence type="ECO:0000313" key="1">
    <source>
        <dbReference type="EMBL" id="KAF4409540.1"/>
    </source>
</evidence>
<comment type="caution">
    <text evidence="1">The sequence shown here is derived from an EMBL/GenBank/DDBJ whole genome shotgun (WGS) entry which is preliminary data.</text>
</comment>
<dbReference type="PANTHER" id="PTHR38031:SF1">
    <property type="entry name" value="SULFUR CARRIER PROTEIN CYSO"/>
    <property type="match status" value="1"/>
</dbReference>
<dbReference type="InterPro" id="IPR016155">
    <property type="entry name" value="Mopterin_synth/thiamin_S_b"/>
</dbReference>
<dbReference type="Proteomes" id="UP000621266">
    <property type="component" value="Unassembled WGS sequence"/>
</dbReference>
<proteinExistence type="predicted"/>
<keyword evidence="2" id="KW-1185">Reference proteome</keyword>
<dbReference type="Pfam" id="PF02597">
    <property type="entry name" value="ThiS"/>
    <property type="match status" value="1"/>
</dbReference>
<sequence>MTTTVRIPTILRQYTGGSAEVQVDPAGPTVAETLRALEAGHPGILARVCDEQGALRRFVNLYVDDEDVRMAEGLDTKLSDGALVSIIPAVAGG</sequence>
<dbReference type="EMBL" id="WHPN01000206">
    <property type="protein sequence ID" value="KAF4409540.1"/>
    <property type="molecule type" value="Genomic_DNA"/>
</dbReference>
<name>A0ABQ7FLI0_9ACTN</name>
<dbReference type="InterPro" id="IPR052045">
    <property type="entry name" value="Sulfur_Carrier/Prot_Modifier"/>
</dbReference>
<gene>
    <name evidence="1" type="ORF">GCU69_08405</name>
</gene>
<dbReference type="RefSeq" id="WP_098754131.1">
    <property type="nucleotide sequence ID" value="NZ_WHPN01000206.1"/>
</dbReference>
<accession>A0ABQ7FLI0</accession>
<dbReference type="SUPFAM" id="SSF54285">
    <property type="entry name" value="MoaD/ThiS"/>
    <property type="match status" value="1"/>
</dbReference>
<dbReference type="Gene3D" id="3.10.20.30">
    <property type="match status" value="1"/>
</dbReference>
<dbReference type="PANTHER" id="PTHR38031">
    <property type="entry name" value="SULFUR CARRIER PROTEIN SLR0821-RELATED"/>
    <property type="match status" value="1"/>
</dbReference>
<dbReference type="InterPro" id="IPR012675">
    <property type="entry name" value="Beta-grasp_dom_sf"/>
</dbReference>
<evidence type="ECO:0000313" key="2">
    <source>
        <dbReference type="Proteomes" id="UP000621266"/>
    </source>
</evidence>
<dbReference type="InterPro" id="IPR003749">
    <property type="entry name" value="ThiS/MoaD-like"/>
</dbReference>
<reference evidence="1 2" key="1">
    <citation type="submission" date="2019-10" db="EMBL/GenBank/DDBJ databases">
        <title>Streptomyces tenebrisbrunneis sp.nov., an endogenous actinomycete isolated from of Lycium ruthenicum.</title>
        <authorList>
            <person name="Ma L."/>
        </authorList>
    </citation>
    <scope>NUCLEOTIDE SEQUENCE [LARGE SCALE GENOMIC DNA]</scope>
    <source>
        <strain evidence="1 2">TRM 66187</strain>
    </source>
</reference>
<protein>
    <submittedName>
        <fullName evidence="1">MoaD/ThiS family protein</fullName>
    </submittedName>
</protein>
<organism evidence="1 2">
    <name type="scientific">Streptomyces lycii</name>
    <dbReference type="NCBI Taxonomy" id="2654337"/>
    <lineage>
        <taxon>Bacteria</taxon>
        <taxon>Bacillati</taxon>
        <taxon>Actinomycetota</taxon>
        <taxon>Actinomycetes</taxon>
        <taxon>Kitasatosporales</taxon>
        <taxon>Streptomycetaceae</taxon>
        <taxon>Streptomyces</taxon>
    </lineage>
</organism>